<reference evidence="3" key="1">
    <citation type="submission" date="2017-03" db="EMBL/GenBank/DDBJ databases">
        <title>Phytopthora megakarya and P. palmivora, two closely related causual agents of cacao black pod achieved similar genome size and gene model numbers by different mechanisms.</title>
        <authorList>
            <person name="Ali S."/>
            <person name="Shao J."/>
            <person name="Larry D.J."/>
            <person name="Kronmiller B."/>
            <person name="Shen D."/>
            <person name="Strem M.D."/>
            <person name="Melnick R.L."/>
            <person name="Guiltinan M.J."/>
            <person name="Tyler B.M."/>
            <person name="Meinhardt L.W."/>
            <person name="Bailey B.A."/>
        </authorList>
    </citation>
    <scope>NUCLEOTIDE SEQUENCE [LARGE SCALE GENOMIC DNA]</scope>
    <source>
        <strain evidence="3">zdho120</strain>
    </source>
</reference>
<evidence type="ECO:0000313" key="2">
    <source>
        <dbReference type="EMBL" id="OWZ16631.1"/>
    </source>
</evidence>
<organism evidence="2 3">
    <name type="scientific">Phytophthora megakarya</name>
    <dbReference type="NCBI Taxonomy" id="4795"/>
    <lineage>
        <taxon>Eukaryota</taxon>
        <taxon>Sar</taxon>
        <taxon>Stramenopiles</taxon>
        <taxon>Oomycota</taxon>
        <taxon>Peronosporomycetes</taxon>
        <taxon>Peronosporales</taxon>
        <taxon>Peronosporaceae</taxon>
        <taxon>Phytophthora</taxon>
    </lineage>
</organism>
<evidence type="ECO:0000256" key="1">
    <source>
        <dbReference type="SAM" id="MobiDB-lite"/>
    </source>
</evidence>
<dbReference type="AlphaFoldDB" id="A0A225WFY7"/>
<evidence type="ECO:0008006" key="4">
    <source>
        <dbReference type="Google" id="ProtNLM"/>
    </source>
</evidence>
<proteinExistence type="predicted"/>
<comment type="caution">
    <text evidence="2">The sequence shown here is derived from an EMBL/GenBank/DDBJ whole genome shotgun (WGS) entry which is preliminary data.</text>
</comment>
<keyword evidence="3" id="KW-1185">Reference proteome</keyword>
<gene>
    <name evidence="2" type="ORF">PHMEG_0009557</name>
</gene>
<protein>
    <recommendedName>
        <fullName evidence="4">Transposase</fullName>
    </recommendedName>
</protein>
<dbReference type="OrthoDB" id="93641at2759"/>
<evidence type="ECO:0000313" key="3">
    <source>
        <dbReference type="Proteomes" id="UP000198211"/>
    </source>
</evidence>
<accession>A0A225WFY7</accession>
<name>A0A225WFY7_9STRA</name>
<sequence length="76" mass="8585">MKRMERSYTIKRKRETLTLAEEVGVKAASEQLKFAKGTIYDWRKQAAAPWSLEGHSTSKTLKGQGRKEIFPGASDV</sequence>
<dbReference type="Proteomes" id="UP000198211">
    <property type="component" value="Unassembled WGS sequence"/>
</dbReference>
<dbReference type="EMBL" id="NBNE01000899">
    <property type="protein sequence ID" value="OWZ16631.1"/>
    <property type="molecule type" value="Genomic_DNA"/>
</dbReference>
<feature type="region of interest" description="Disordered" evidence="1">
    <location>
        <begin position="53"/>
        <end position="76"/>
    </location>
</feature>